<feature type="chain" id="PRO_5046975191" evidence="2">
    <location>
        <begin position="25"/>
        <end position="118"/>
    </location>
</feature>
<evidence type="ECO:0000256" key="2">
    <source>
        <dbReference type="SAM" id="SignalP"/>
    </source>
</evidence>
<gene>
    <name evidence="3" type="ORF">JI746_04245</name>
</gene>
<evidence type="ECO:0000256" key="1">
    <source>
        <dbReference type="SAM" id="MobiDB-lite"/>
    </source>
</evidence>
<proteinExistence type="predicted"/>
<dbReference type="Pfam" id="PF12778">
    <property type="entry name" value="PXPV"/>
    <property type="match status" value="1"/>
</dbReference>
<feature type="compositionally biased region" description="Basic residues" evidence="1">
    <location>
        <begin position="92"/>
        <end position="118"/>
    </location>
</feature>
<dbReference type="EMBL" id="JAEQND010000002">
    <property type="protein sequence ID" value="MBL0424312.1"/>
    <property type="molecule type" value="Genomic_DNA"/>
</dbReference>
<keyword evidence="4" id="KW-1185">Reference proteome</keyword>
<protein>
    <submittedName>
        <fullName evidence="3">Uncharacterized protein</fullName>
    </submittedName>
</protein>
<feature type="signal peptide" evidence="2">
    <location>
        <begin position="1"/>
        <end position="24"/>
    </location>
</feature>
<evidence type="ECO:0000313" key="4">
    <source>
        <dbReference type="Proteomes" id="UP000622707"/>
    </source>
</evidence>
<sequence length="118" mass="12602">MQRKFLRPLAAVAFAVLAAGAAQARDNVTWSVGIDAAPGVAIGATNARPVMVAPAPVVVAPQPVYVAPRPVVVERRPVVVVQPEPVYVVPGHRGHKHHHDRHDRHDHGRGHGHGHGHD</sequence>
<comment type="caution">
    <text evidence="3">The sequence shown here is derived from an EMBL/GenBank/DDBJ whole genome shotgun (WGS) entry which is preliminary data.</text>
</comment>
<dbReference type="RefSeq" id="WP_201687547.1">
    <property type="nucleotide sequence ID" value="NZ_JAEQND010000002.1"/>
</dbReference>
<reference evidence="3 4" key="1">
    <citation type="journal article" date="2017" name="Int. J. Syst. Evol. Microbiol.">
        <title>Ramlibacter alkalitolerans sp. nov., alkali-tolerant bacterium isolated from soil of ginseng.</title>
        <authorList>
            <person name="Lee D.H."/>
            <person name="Cha C.J."/>
        </authorList>
    </citation>
    <scope>NUCLEOTIDE SEQUENCE [LARGE SCALE GENOMIC DNA]</scope>
    <source>
        <strain evidence="3 4">KACC 19305</strain>
    </source>
</reference>
<evidence type="ECO:0000313" key="3">
    <source>
        <dbReference type="EMBL" id="MBL0424312.1"/>
    </source>
</evidence>
<feature type="region of interest" description="Disordered" evidence="1">
    <location>
        <begin position="89"/>
        <end position="118"/>
    </location>
</feature>
<name>A0ABS1JJC9_9BURK</name>
<keyword evidence="2" id="KW-0732">Signal</keyword>
<dbReference type="InterPro" id="IPR024446">
    <property type="entry name" value="PXPV"/>
</dbReference>
<dbReference type="Proteomes" id="UP000622707">
    <property type="component" value="Unassembled WGS sequence"/>
</dbReference>
<accession>A0ABS1JJC9</accession>
<organism evidence="3 4">
    <name type="scientific">Ramlibacter alkalitolerans</name>
    <dbReference type="NCBI Taxonomy" id="2039631"/>
    <lineage>
        <taxon>Bacteria</taxon>
        <taxon>Pseudomonadati</taxon>
        <taxon>Pseudomonadota</taxon>
        <taxon>Betaproteobacteria</taxon>
        <taxon>Burkholderiales</taxon>
        <taxon>Comamonadaceae</taxon>
        <taxon>Ramlibacter</taxon>
    </lineage>
</organism>